<proteinExistence type="predicted"/>
<accession>C4JET1</accession>
<protein>
    <submittedName>
        <fullName evidence="2">Uncharacterized protein</fullName>
    </submittedName>
</protein>
<dbReference type="RefSeq" id="XP_002542725.1">
    <property type="nucleotide sequence ID" value="XM_002542679.1"/>
</dbReference>
<feature type="compositionally biased region" description="Polar residues" evidence="1">
    <location>
        <begin position="1"/>
        <end position="11"/>
    </location>
</feature>
<evidence type="ECO:0000313" key="2">
    <source>
        <dbReference type="EMBL" id="EEP77392.1"/>
    </source>
</evidence>
<evidence type="ECO:0000256" key="1">
    <source>
        <dbReference type="SAM" id="MobiDB-lite"/>
    </source>
</evidence>
<dbReference type="AlphaFoldDB" id="C4JET1"/>
<keyword evidence="3" id="KW-1185">Reference proteome</keyword>
<dbReference type="InParanoid" id="C4JET1"/>
<reference evidence="3" key="1">
    <citation type="journal article" date="2009" name="Genome Res.">
        <title>Comparative genomic analyses of the human fungal pathogens Coccidioides and their relatives.</title>
        <authorList>
            <person name="Sharpton T.J."/>
            <person name="Stajich J.E."/>
            <person name="Rounsley S.D."/>
            <person name="Gardner M.J."/>
            <person name="Wortman J.R."/>
            <person name="Jordar V.S."/>
            <person name="Maiti R."/>
            <person name="Kodira C.D."/>
            <person name="Neafsey D.E."/>
            <person name="Zeng Q."/>
            <person name="Hung C.-Y."/>
            <person name="McMahan C."/>
            <person name="Muszewska A."/>
            <person name="Grynberg M."/>
            <person name="Mandel M.A."/>
            <person name="Kellner E.M."/>
            <person name="Barker B.M."/>
            <person name="Galgiani J.N."/>
            <person name="Orbach M.J."/>
            <person name="Kirkland T.N."/>
            <person name="Cole G.T."/>
            <person name="Henn M.R."/>
            <person name="Birren B.W."/>
            <person name="Taylor J.W."/>
        </authorList>
    </citation>
    <scope>NUCLEOTIDE SEQUENCE [LARGE SCALE GENOMIC DNA]</scope>
    <source>
        <strain evidence="3">UAMH 1704</strain>
    </source>
</reference>
<dbReference type="KEGG" id="ure:UREG_02241"/>
<feature type="compositionally biased region" description="Basic and acidic residues" evidence="1">
    <location>
        <begin position="92"/>
        <end position="118"/>
    </location>
</feature>
<name>C4JET1_UNCRE</name>
<dbReference type="HOGENOM" id="CLU_1587725_0_0_1"/>
<evidence type="ECO:0000313" key="3">
    <source>
        <dbReference type="Proteomes" id="UP000002058"/>
    </source>
</evidence>
<feature type="region of interest" description="Disordered" evidence="1">
    <location>
        <begin position="36"/>
        <end position="134"/>
    </location>
</feature>
<sequence length="168" mass="19212">METRCVLTNETSQDDVRGSTKEGVEAQLATVCLDLSSESRIPALDDGKLHTQRRTEVEEERGDVKEEERDKGKGKERKVALRGSGKSPPRLKGIDERLCNERERTRIKKKESERDGAAKRGSRGVRGFRNGQEQNGKKMDLEGVERWICFLFGFWTGAEWEPDFAFFF</sequence>
<feature type="compositionally biased region" description="Basic and acidic residues" evidence="1">
    <location>
        <begin position="43"/>
        <end position="79"/>
    </location>
</feature>
<dbReference type="VEuPathDB" id="FungiDB:UREG_02241"/>
<gene>
    <name evidence="2" type="ORF">UREG_02241</name>
</gene>
<feature type="region of interest" description="Disordered" evidence="1">
    <location>
        <begin position="1"/>
        <end position="21"/>
    </location>
</feature>
<dbReference type="EMBL" id="CH476615">
    <property type="protein sequence ID" value="EEP77392.1"/>
    <property type="molecule type" value="Genomic_DNA"/>
</dbReference>
<dbReference type="GeneID" id="8441519"/>
<dbReference type="Proteomes" id="UP000002058">
    <property type="component" value="Unassembled WGS sequence"/>
</dbReference>
<organism evidence="2 3">
    <name type="scientific">Uncinocarpus reesii (strain UAMH 1704)</name>
    <dbReference type="NCBI Taxonomy" id="336963"/>
    <lineage>
        <taxon>Eukaryota</taxon>
        <taxon>Fungi</taxon>
        <taxon>Dikarya</taxon>
        <taxon>Ascomycota</taxon>
        <taxon>Pezizomycotina</taxon>
        <taxon>Eurotiomycetes</taxon>
        <taxon>Eurotiomycetidae</taxon>
        <taxon>Onygenales</taxon>
        <taxon>Onygenaceae</taxon>
        <taxon>Uncinocarpus</taxon>
    </lineage>
</organism>